<evidence type="ECO:0000313" key="2">
    <source>
        <dbReference type="EMBL" id="MDP9645453.1"/>
    </source>
</evidence>
<keyword evidence="2" id="KW-0067">ATP-binding</keyword>
<accession>A0AB73I617</accession>
<evidence type="ECO:0000313" key="3">
    <source>
        <dbReference type="Proteomes" id="UP001229486"/>
    </source>
</evidence>
<name>A0AB73I617_9BURK</name>
<dbReference type="GO" id="GO:0016887">
    <property type="term" value="F:ATP hydrolysis activity"/>
    <property type="evidence" value="ECO:0007669"/>
    <property type="project" value="InterPro"/>
</dbReference>
<comment type="caution">
    <text evidence="2">The sequence shown here is derived from an EMBL/GenBank/DDBJ whole genome shotgun (WGS) entry which is preliminary data.</text>
</comment>
<dbReference type="InterPro" id="IPR027417">
    <property type="entry name" value="P-loop_NTPase"/>
</dbReference>
<dbReference type="RefSeq" id="WP_392392738.1">
    <property type="nucleotide sequence ID" value="NZ_JAURTK010000001.1"/>
</dbReference>
<evidence type="ECO:0000259" key="1">
    <source>
        <dbReference type="SMART" id="SM00382"/>
    </source>
</evidence>
<dbReference type="AlphaFoldDB" id="A0AB73I617"/>
<dbReference type="InterPro" id="IPR003959">
    <property type="entry name" value="ATPase_AAA_core"/>
</dbReference>
<dbReference type="PANTHER" id="PTHR43581:SF2">
    <property type="entry name" value="EXCINUCLEASE ATPASE SUBUNIT"/>
    <property type="match status" value="1"/>
</dbReference>
<sequence length="452" mass="49725">MTQRATSATYLSRLIVQNAKSYKGRQELDLCDSRGHPSRWTLILGENGVGKTTLLQCIAATAPHKNVELSTGGSGAKPKFFLEAVGVIDDSVVKLLARDGNSEFTILSTYAENACLDKKSDRKPKTFQVGIRLSSSKSGDPFESVTARETAGAEPLVLSYGAGRKMGTRNLDDPSPDALAGALFLDERELVDAEELIQQLDYSAVKRNTKLARRQRDTFLAMLAQLLPDLESAENFVIYGPSPVGRHLKSGVHVRVPYGEVPLRQLSFGYQTMVAWLADIAWQLFRQYPDSSHPLGEPAIVLVDEIDLHLHPRWQRELQKLLSEHFPAVQFVATAHSPLMAQAAIGQNLAVVLRDGDTACIHNDPSVVENWRIDQVVTSELFGLAPWSPGVQEKLDEQAQLVQKPSRTSGDNRRLEELEHFASLLPTGLPPALEQAMDIIQRAASAIGRPKP</sequence>
<protein>
    <submittedName>
        <fullName evidence="2">ATP-binding protein involved in virulence</fullName>
    </submittedName>
</protein>
<dbReference type="GO" id="GO:0005524">
    <property type="term" value="F:ATP binding"/>
    <property type="evidence" value="ECO:0007669"/>
    <property type="project" value="UniProtKB-KW"/>
</dbReference>
<dbReference type="SMART" id="SM00382">
    <property type="entry name" value="AAA"/>
    <property type="match status" value="1"/>
</dbReference>
<gene>
    <name evidence="2" type="ORF">J2793_000875</name>
</gene>
<dbReference type="CDD" id="cd00267">
    <property type="entry name" value="ABC_ATPase"/>
    <property type="match status" value="1"/>
</dbReference>
<dbReference type="Pfam" id="PF13304">
    <property type="entry name" value="AAA_21"/>
    <property type="match status" value="1"/>
</dbReference>
<dbReference type="InterPro" id="IPR051396">
    <property type="entry name" value="Bact_Antivir_Def_Nuclease"/>
</dbReference>
<dbReference type="InterPro" id="IPR003593">
    <property type="entry name" value="AAA+_ATPase"/>
</dbReference>
<dbReference type="SUPFAM" id="SSF52540">
    <property type="entry name" value="P-loop containing nucleoside triphosphate hydrolases"/>
    <property type="match status" value="1"/>
</dbReference>
<keyword evidence="2" id="KW-0547">Nucleotide-binding</keyword>
<dbReference type="EMBL" id="JAURTK010000001">
    <property type="protein sequence ID" value="MDP9645453.1"/>
    <property type="molecule type" value="Genomic_DNA"/>
</dbReference>
<feature type="domain" description="AAA+ ATPase" evidence="1">
    <location>
        <begin position="37"/>
        <end position="356"/>
    </location>
</feature>
<dbReference type="Gene3D" id="3.40.50.300">
    <property type="entry name" value="P-loop containing nucleotide triphosphate hydrolases"/>
    <property type="match status" value="2"/>
</dbReference>
<organism evidence="2 3">
    <name type="scientific">Paraburkholderia caledonica</name>
    <dbReference type="NCBI Taxonomy" id="134536"/>
    <lineage>
        <taxon>Bacteria</taxon>
        <taxon>Pseudomonadati</taxon>
        <taxon>Pseudomonadota</taxon>
        <taxon>Betaproteobacteria</taxon>
        <taxon>Burkholderiales</taxon>
        <taxon>Burkholderiaceae</taxon>
        <taxon>Paraburkholderia</taxon>
    </lineage>
</organism>
<dbReference type="PANTHER" id="PTHR43581">
    <property type="entry name" value="ATP/GTP PHOSPHATASE"/>
    <property type="match status" value="1"/>
</dbReference>
<proteinExistence type="predicted"/>
<reference evidence="2" key="1">
    <citation type="submission" date="2023-07" db="EMBL/GenBank/DDBJ databases">
        <title>Sorghum-associated microbial communities from plants grown in Nebraska, USA.</title>
        <authorList>
            <person name="Schachtman D."/>
        </authorList>
    </citation>
    <scope>NUCLEOTIDE SEQUENCE</scope>
    <source>
        <strain evidence="2">DS1061</strain>
    </source>
</reference>
<dbReference type="Proteomes" id="UP001229486">
    <property type="component" value="Unassembled WGS sequence"/>
</dbReference>